<dbReference type="Proteomes" id="UP000192505">
    <property type="component" value="Unassembled WGS sequence"/>
</dbReference>
<keyword evidence="4 6" id="KW-1133">Transmembrane helix</keyword>
<comment type="subcellular location">
    <subcellularLocation>
        <location evidence="1 6">Cell membrane</location>
        <topology evidence="1 6">Multi-pass membrane protein</topology>
    </subcellularLocation>
</comment>
<keyword evidence="5 6" id="KW-0472">Membrane</keyword>
<keyword evidence="3 6" id="KW-0812">Transmembrane</keyword>
<feature type="transmembrane region" description="Helical" evidence="6">
    <location>
        <begin position="107"/>
        <end position="126"/>
    </location>
</feature>
<dbReference type="InterPro" id="IPR015414">
    <property type="entry name" value="TMEM64"/>
</dbReference>
<evidence type="ECO:0000256" key="4">
    <source>
        <dbReference type="ARBA" id="ARBA00022989"/>
    </source>
</evidence>
<comment type="caution">
    <text evidence="8">The sequence shown here is derived from an EMBL/GenBank/DDBJ whole genome shotgun (WGS) entry which is preliminary data.</text>
</comment>
<dbReference type="PANTHER" id="PTHR12677:SF59">
    <property type="entry name" value="GOLGI APPARATUS MEMBRANE PROTEIN TVP38-RELATED"/>
    <property type="match status" value="1"/>
</dbReference>
<organism evidence="8 9">
    <name type="scientific">Rhodoferax ferrireducens</name>
    <dbReference type="NCBI Taxonomy" id="192843"/>
    <lineage>
        <taxon>Bacteria</taxon>
        <taxon>Pseudomonadati</taxon>
        <taxon>Pseudomonadota</taxon>
        <taxon>Betaproteobacteria</taxon>
        <taxon>Burkholderiales</taxon>
        <taxon>Comamonadaceae</taxon>
        <taxon>Rhodoferax</taxon>
    </lineage>
</organism>
<name>A0A1W9KZ59_9BURK</name>
<protein>
    <recommendedName>
        <fullName evidence="6">TVP38/TMEM64 family membrane protein</fullName>
    </recommendedName>
</protein>
<dbReference type="GO" id="GO:0005886">
    <property type="term" value="C:plasma membrane"/>
    <property type="evidence" value="ECO:0007669"/>
    <property type="project" value="UniProtKB-SubCell"/>
</dbReference>
<evidence type="ECO:0000256" key="1">
    <source>
        <dbReference type="ARBA" id="ARBA00004651"/>
    </source>
</evidence>
<evidence type="ECO:0000313" key="9">
    <source>
        <dbReference type="Proteomes" id="UP000192505"/>
    </source>
</evidence>
<dbReference type="AlphaFoldDB" id="A0A1W9KZ59"/>
<proteinExistence type="inferred from homology"/>
<evidence type="ECO:0000313" key="8">
    <source>
        <dbReference type="EMBL" id="OQW90017.1"/>
    </source>
</evidence>
<evidence type="ECO:0000256" key="5">
    <source>
        <dbReference type="ARBA" id="ARBA00023136"/>
    </source>
</evidence>
<dbReference type="Pfam" id="PF09335">
    <property type="entry name" value="VTT_dom"/>
    <property type="match status" value="1"/>
</dbReference>
<feature type="transmembrane region" description="Helical" evidence="6">
    <location>
        <begin position="55"/>
        <end position="78"/>
    </location>
</feature>
<feature type="transmembrane region" description="Helical" evidence="6">
    <location>
        <begin position="132"/>
        <end position="155"/>
    </location>
</feature>
<sequence>MSLEFLQGAQEAFLAWYAAYPVLVGLGYFGVFTLMTALCLPGATPLLLLGGASFGLAWGSVLATLASTTGASLTMLAARHLMRQRVESRFAERLQRLNQGLQRRGPLYLLSLRLLPVIPFVPLNLASGLTRLPLWTFFWVSALGMLPGTVLYVLAGTQVHRVADLAGWWSASGLAGFFD</sequence>
<feature type="transmembrane region" description="Helical" evidence="6">
    <location>
        <begin position="12"/>
        <end position="35"/>
    </location>
</feature>
<comment type="similarity">
    <text evidence="6">Belongs to the TVP38/TMEM64 family.</text>
</comment>
<dbReference type="EMBL" id="MTEI01000001">
    <property type="protein sequence ID" value="OQW90017.1"/>
    <property type="molecule type" value="Genomic_DNA"/>
</dbReference>
<dbReference type="PANTHER" id="PTHR12677">
    <property type="entry name" value="GOLGI APPARATUS MEMBRANE PROTEIN TVP38-RELATED"/>
    <property type="match status" value="1"/>
</dbReference>
<comment type="caution">
    <text evidence="6">Lacks conserved residue(s) required for the propagation of feature annotation.</text>
</comment>
<evidence type="ECO:0000256" key="2">
    <source>
        <dbReference type="ARBA" id="ARBA00022475"/>
    </source>
</evidence>
<reference evidence="8 9" key="1">
    <citation type="submission" date="2017-01" db="EMBL/GenBank/DDBJ databases">
        <title>Novel large sulfur bacteria in the metagenomes of groundwater-fed chemosynthetic microbial mats in the Lake Huron basin.</title>
        <authorList>
            <person name="Sharrar A.M."/>
            <person name="Flood B.E."/>
            <person name="Bailey J.V."/>
            <person name="Jones D.S."/>
            <person name="Biddanda B."/>
            <person name="Ruberg S.A."/>
            <person name="Marcus D.N."/>
            <person name="Dick G.J."/>
        </authorList>
    </citation>
    <scope>NUCLEOTIDE SEQUENCE [LARGE SCALE GENOMIC DNA]</scope>
    <source>
        <strain evidence="8">A7</strain>
    </source>
</reference>
<feature type="domain" description="VTT" evidence="7">
    <location>
        <begin position="43"/>
        <end position="157"/>
    </location>
</feature>
<evidence type="ECO:0000256" key="3">
    <source>
        <dbReference type="ARBA" id="ARBA00022692"/>
    </source>
</evidence>
<gene>
    <name evidence="8" type="ORF">BWK72_01945</name>
</gene>
<evidence type="ECO:0000259" key="7">
    <source>
        <dbReference type="Pfam" id="PF09335"/>
    </source>
</evidence>
<evidence type="ECO:0000256" key="6">
    <source>
        <dbReference type="RuleBase" id="RU366058"/>
    </source>
</evidence>
<dbReference type="InterPro" id="IPR032816">
    <property type="entry name" value="VTT_dom"/>
</dbReference>
<keyword evidence="2 6" id="KW-1003">Cell membrane</keyword>
<accession>A0A1W9KZ59</accession>